<protein>
    <recommendedName>
        <fullName evidence="3 16">Cytochrome b</fullName>
    </recommendedName>
</protein>
<evidence type="ECO:0000256" key="2">
    <source>
        <dbReference type="ARBA" id="ARBA00004448"/>
    </source>
</evidence>
<keyword evidence="14 16" id="KW-0496">Mitochondrion</keyword>
<accession>V5IXC5</accession>
<dbReference type="Pfam" id="PF00032">
    <property type="entry name" value="Cytochrom_B_C"/>
    <property type="match status" value="1"/>
</dbReference>
<gene>
    <name evidence="19" type="primary">CYTB</name>
</gene>
<name>V5IXC5_PALCE</name>
<dbReference type="SUPFAM" id="SSF81342">
    <property type="entry name" value="Transmembrane di-heme cytochromes"/>
    <property type="match status" value="1"/>
</dbReference>
<feature type="transmembrane region" description="Helical" evidence="16">
    <location>
        <begin position="171"/>
        <end position="192"/>
    </location>
</feature>
<feature type="transmembrane region" description="Helical" evidence="16">
    <location>
        <begin position="212"/>
        <end position="234"/>
    </location>
</feature>
<sequence>MRLLGSLKSSFVDLPTPINLSYFYGLGFLLGVVYLVQSVSGVLLSLFYSVGVFGGYESVVSIMQMVEGGWLVRFVHSGGASVMFLLVYLHIIRGVVFSGLKSRLVWLSGVVIMMVLMAVSFLGYVLPWGQMSYWGMTVVTSMLGAIPVVGEALVSWLWGGSVASVVSLVRFYSFHYLVSLIMGVFIVAHLLVLHEKGSSNPLGVFSSADKMVFYPLFVVKDLLGVMVLFVMYWFSVFVFAYSLMDETNFEEVNYLSTPSHIKPEWYFLYAYCILRSVESKLGGVILMLGAVGVLVVLGGVRFSSVGSACFNIVVKLGVLFLVVSFVILVYLGAQAVEYPFQVVSKVFTFMYFFSVIFISLLV</sequence>
<keyword evidence="15 16" id="KW-0472">Membrane</keyword>
<dbReference type="CDD" id="cd00284">
    <property type="entry name" value="Cytochrome_b_N"/>
    <property type="match status" value="1"/>
</dbReference>
<feature type="domain" description="Cytochrome b/b6 C-terminal region profile" evidence="18">
    <location>
        <begin position="203"/>
        <end position="362"/>
    </location>
</feature>
<dbReference type="AlphaFoldDB" id="V5IXC5"/>
<keyword evidence="4 16" id="KW-0813">Transport</keyword>
<feature type="transmembrane region" description="Helical" evidence="16">
    <location>
        <begin position="281"/>
        <end position="300"/>
    </location>
</feature>
<comment type="subcellular location">
    <subcellularLocation>
        <location evidence="2">Mitochondrion inner membrane</location>
        <topology evidence="2">Multi-pass membrane protein</topology>
    </subcellularLocation>
</comment>
<evidence type="ECO:0000256" key="16">
    <source>
        <dbReference type="RuleBase" id="RU362117"/>
    </source>
</evidence>
<dbReference type="Gene3D" id="1.20.810.10">
    <property type="entry name" value="Cytochrome Bc1 Complex, Chain C"/>
    <property type="match status" value="1"/>
</dbReference>
<dbReference type="GO" id="GO:0046872">
    <property type="term" value="F:metal ion binding"/>
    <property type="evidence" value="ECO:0007669"/>
    <property type="project" value="UniProtKB-UniRule"/>
</dbReference>
<feature type="transmembrane region" description="Helical" evidence="16">
    <location>
        <begin position="70"/>
        <end position="92"/>
    </location>
</feature>
<evidence type="ECO:0000256" key="7">
    <source>
        <dbReference type="ARBA" id="ARBA00022692"/>
    </source>
</evidence>
<keyword evidence="5 16" id="KW-0349">Heme</keyword>
<evidence type="ECO:0000259" key="17">
    <source>
        <dbReference type="PROSITE" id="PS51002"/>
    </source>
</evidence>
<evidence type="ECO:0000256" key="3">
    <source>
        <dbReference type="ARBA" id="ARBA00013531"/>
    </source>
</evidence>
<evidence type="ECO:0000256" key="6">
    <source>
        <dbReference type="ARBA" id="ARBA00022660"/>
    </source>
</evidence>
<comment type="cofactor">
    <cofactor evidence="16">
        <name>heme b</name>
        <dbReference type="ChEBI" id="CHEBI:60344"/>
    </cofactor>
    <text evidence="16">Binds 2 heme groups non-covalently.</text>
</comment>
<comment type="similarity">
    <text evidence="16">Belongs to the cytochrome b family.</text>
</comment>
<dbReference type="PANTHER" id="PTHR19271">
    <property type="entry name" value="CYTOCHROME B"/>
    <property type="match status" value="1"/>
</dbReference>
<feature type="transmembrane region" description="Helical" evidence="16">
    <location>
        <begin position="132"/>
        <end position="159"/>
    </location>
</feature>
<keyword evidence="11 16" id="KW-1133">Transmembrane helix</keyword>
<dbReference type="GeneID" id="17727839"/>
<reference evidence="19" key="2">
    <citation type="journal article" date="2013" name="Folia Parasitol.">
        <title>The complete mitochondrial genome of Pallisentis celatus (Acanthocephala) with phylogenetic analysis of acanthocephalans and rotifers.</title>
        <authorList>
            <person name="Pan T.S."/>
            <person name="Nie P."/>
        </authorList>
    </citation>
    <scope>NUCLEOTIDE SEQUENCE</scope>
</reference>
<dbReference type="PROSITE" id="PS51003">
    <property type="entry name" value="CYTB_CTER"/>
    <property type="match status" value="1"/>
</dbReference>
<dbReference type="GO" id="GO:0008121">
    <property type="term" value="F:quinol-cytochrome-c reductase activity"/>
    <property type="evidence" value="ECO:0007669"/>
    <property type="project" value="TreeGrafter"/>
</dbReference>
<dbReference type="Pfam" id="PF00033">
    <property type="entry name" value="Cytochrome_B"/>
    <property type="match status" value="1"/>
</dbReference>
<evidence type="ECO:0000256" key="4">
    <source>
        <dbReference type="ARBA" id="ARBA00022448"/>
    </source>
</evidence>
<evidence type="ECO:0000256" key="12">
    <source>
        <dbReference type="ARBA" id="ARBA00023004"/>
    </source>
</evidence>
<evidence type="ECO:0000256" key="10">
    <source>
        <dbReference type="ARBA" id="ARBA00022982"/>
    </source>
</evidence>
<organism evidence="19">
    <name type="scientific">Pallisentis celatus</name>
    <name type="common">Thorny-headed worm</name>
    <name type="synonym">Neosentis celatus</name>
    <dbReference type="NCBI Taxonomy" id="935648"/>
    <lineage>
        <taxon>Eukaryota</taxon>
        <taxon>Metazoa</taxon>
        <taxon>Spiralia</taxon>
        <taxon>Lophotrochozoa</taxon>
        <taxon>Acanthocephala</taxon>
        <taxon>Eoacanthocephala</taxon>
        <taxon>Gyracanthocephala</taxon>
        <taxon>Quadrigyridae</taxon>
        <taxon>Pallisentis</taxon>
    </lineage>
</organism>
<evidence type="ECO:0000256" key="15">
    <source>
        <dbReference type="ARBA" id="ARBA00023136"/>
    </source>
</evidence>
<dbReference type="InterPro" id="IPR005797">
    <property type="entry name" value="Cyt_b/b6_N"/>
</dbReference>
<dbReference type="InterPro" id="IPR005798">
    <property type="entry name" value="Cyt_b/b6_C"/>
</dbReference>
<keyword evidence="7 16" id="KW-0812">Transmembrane</keyword>
<evidence type="ECO:0000256" key="13">
    <source>
        <dbReference type="ARBA" id="ARBA00023075"/>
    </source>
</evidence>
<evidence type="ECO:0000256" key="8">
    <source>
        <dbReference type="ARBA" id="ARBA00022723"/>
    </source>
</evidence>
<evidence type="ECO:0000256" key="9">
    <source>
        <dbReference type="ARBA" id="ARBA00022792"/>
    </source>
</evidence>
<proteinExistence type="inferred from homology"/>
<dbReference type="PANTHER" id="PTHR19271:SF16">
    <property type="entry name" value="CYTOCHROME B"/>
    <property type="match status" value="1"/>
</dbReference>
<keyword evidence="13" id="KW-0830">Ubiquinone</keyword>
<keyword evidence="10 16" id="KW-0249">Electron transport</keyword>
<dbReference type="InterPro" id="IPR048259">
    <property type="entry name" value="Cytochrome_b_N_euk/bac"/>
</dbReference>
<dbReference type="GO" id="GO:0006122">
    <property type="term" value="P:mitochondrial electron transport, ubiquinol to cytochrome c"/>
    <property type="evidence" value="ECO:0007669"/>
    <property type="project" value="TreeGrafter"/>
</dbReference>
<comment type="function">
    <text evidence="1 16">Component of the ubiquinol-cytochrome c reductase complex (complex III or cytochrome b-c1 complex) that is part of the mitochondrial respiratory chain. The b-c1 complex mediates electron transfer from ubiquinol to cytochrome c. Contributes to the generation of a proton gradient across the mitochondrial membrane that is then used for ATP synthesis.</text>
</comment>
<evidence type="ECO:0000256" key="14">
    <source>
        <dbReference type="ARBA" id="ARBA00023128"/>
    </source>
</evidence>
<reference evidence="19" key="1">
    <citation type="submission" date="2012-04" db="EMBL/GenBank/DDBJ databases">
        <authorList>
            <person name="Pan T."/>
        </authorList>
    </citation>
    <scope>NUCLEOTIDE SEQUENCE</scope>
</reference>
<feature type="domain" description="Cytochrome b/b6 N-terminal region profile" evidence="17">
    <location>
        <begin position="1"/>
        <end position="202"/>
    </location>
</feature>
<evidence type="ECO:0000256" key="11">
    <source>
        <dbReference type="ARBA" id="ARBA00022989"/>
    </source>
</evidence>
<dbReference type="PROSITE" id="PS51002">
    <property type="entry name" value="CYTB_NTER"/>
    <property type="match status" value="1"/>
</dbReference>
<keyword evidence="6 16" id="KW-0679">Respiratory chain</keyword>
<geneLocation type="mitochondrion" evidence="19"/>
<keyword evidence="9" id="KW-0999">Mitochondrion inner membrane</keyword>
<feature type="transmembrane region" description="Helical" evidence="16">
    <location>
        <begin position="104"/>
        <end position="126"/>
    </location>
</feature>
<dbReference type="CTD" id="4519"/>
<dbReference type="GO" id="GO:0005743">
    <property type="term" value="C:mitochondrial inner membrane"/>
    <property type="evidence" value="ECO:0007669"/>
    <property type="project" value="UniProtKB-SubCell"/>
</dbReference>
<dbReference type="InterPro" id="IPR027387">
    <property type="entry name" value="Cytb/b6-like_sf"/>
</dbReference>
<dbReference type="RefSeq" id="YP_008854347.1">
    <property type="nucleotide sequence ID" value="NC_022921.1"/>
</dbReference>
<evidence type="ECO:0000259" key="18">
    <source>
        <dbReference type="PROSITE" id="PS51003"/>
    </source>
</evidence>
<dbReference type="InterPro" id="IPR036150">
    <property type="entry name" value="Cyt_b/b6_C_sf"/>
</dbReference>
<dbReference type="EMBL" id="JQ943583">
    <property type="protein sequence ID" value="AFK50139.1"/>
    <property type="molecule type" value="Genomic_DNA"/>
</dbReference>
<evidence type="ECO:0000256" key="5">
    <source>
        <dbReference type="ARBA" id="ARBA00022617"/>
    </source>
</evidence>
<dbReference type="InterPro" id="IPR016174">
    <property type="entry name" value="Di-haem_cyt_TM"/>
</dbReference>
<feature type="transmembrane region" description="Helical" evidence="16">
    <location>
        <begin position="312"/>
        <end position="331"/>
    </location>
</feature>
<feature type="transmembrane region" description="Helical" evidence="16">
    <location>
        <begin position="21"/>
        <end position="50"/>
    </location>
</feature>
<evidence type="ECO:0000313" key="19">
    <source>
        <dbReference type="EMBL" id="AFK50139.1"/>
    </source>
</evidence>
<keyword evidence="12 16" id="KW-0408">Iron</keyword>
<dbReference type="GO" id="GO:0016491">
    <property type="term" value="F:oxidoreductase activity"/>
    <property type="evidence" value="ECO:0007669"/>
    <property type="project" value="UniProtKB-UniRule"/>
</dbReference>
<dbReference type="SUPFAM" id="SSF81648">
    <property type="entry name" value="a domain/subunit of cytochrome bc1 complex (Ubiquinol-cytochrome c reductase)"/>
    <property type="match status" value="1"/>
</dbReference>
<evidence type="ECO:0000256" key="1">
    <source>
        <dbReference type="ARBA" id="ARBA00002566"/>
    </source>
</evidence>
<feature type="transmembrane region" description="Helical" evidence="16">
    <location>
        <begin position="343"/>
        <end position="361"/>
    </location>
</feature>
<keyword evidence="8 16" id="KW-0479">Metal-binding</keyword>